<evidence type="ECO:0000313" key="2">
    <source>
        <dbReference type="EMBL" id="MBB5076486.1"/>
    </source>
</evidence>
<proteinExistence type="predicted"/>
<name>A0A7W7ZZ27_9ACTN</name>
<accession>A0A7W7ZZ27</accession>
<keyword evidence="2" id="KW-0238">DNA-binding</keyword>
<dbReference type="EMBL" id="JACHIN010000002">
    <property type="protein sequence ID" value="MBB5076486.1"/>
    <property type="molecule type" value="Genomic_DNA"/>
</dbReference>
<dbReference type="InterPro" id="IPR000835">
    <property type="entry name" value="HTH_MarR-typ"/>
</dbReference>
<feature type="domain" description="HTH marR-type" evidence="1">
    <location>
        <begin position="1"/>
        <end position="142"/>
    </location>
</feature>
<dbReference type="Gene3D" id="1.10.10.10">
    <property type="entry name" value="Winged helix-like DNA-binding domain superfamily/Winged helix DNA-binding domain"/>
    <property type="match status" value="1"/>
</dbReference>
<dbReference type="InterPro" id="IPR039422">
    <property type="entry name" value="MarR/SlyA-like"/>
</dbReference>
<dbReference type="PANTHER" id="PTHR33164">
    <property type="entry name" value="TRANSCRIPTIONAL REGULATOR, MARR FAMILY"/>
    <property type="match status" value="1"/>
</dbReference>
<reference evidence="2 3" key="1">
    <citation type="submission" date="2020-08" db="EMBL/GenBank/DDBJ databases">
        <title>Genomic Encyclopedia of Type Strains, Phase IV (KMG-IV): sequencing the most valuable type-strain genomes for metagenomic binning, comparative biology and taxonomic classification.</title>
        <authorList>
            <person name="Goeker M."/>
        </authorList>
    </citation>
    <scope>NUCLEOTIDE SEQUENCE [LARGE SCALE GENOMIC DNA]</scope>
    <source>
        <strain evidence="2 3">DSM 45385</strain>
    </source>
</reference>
<dbReference type="GO" id="GO:0003677">
    <property type="term" value="F:DNA binding"/>
    <property type="evidence" value="ECO:0007669"/>
    <property type="project" value="UniProtKB-KW"/>
</dbReference>
<gene>
    <name evidence="2" type="ORF">HNR40_001950</name>
</gene>
<dbReference type="PANTHER" id="PTHR33164:SF57">
    <property type="entry name" value="MARR-FAMILY TRANSCRIPTIONAL REGULATOR"/>
    <property type="match status" value="1"/>
</dbReference>
<evidence type="ECO:0000313" key="3">
    <source>
        <dbReference type="Proteomes" id="UP000568380"/>
    </source>
</evidence>
<dbReference type="GO" id="GO:0006950">
    <property type="term" value="P:response to stress"/>
    <property type="evidence" value="ECO:0007669"/>
    <property type="project" value="TreeGrafter"/>
</dbReference>
<dbReference type="RefSeq" id="WP_184959928.1">
    <property type="nucleotide sequence ID" value="NZ_JACHIN010000002.1"/>
</dbReference>
<dbReference type="Proteomes" id="UP000568380">
    <property type="component" value="Unassembled WGS sequence"/>
</dbReference>
<organism evidence="2 3">
    <name type="scientific">Nonomuraea endophytica</name>
    <dbReference type="NCBI Taxonomy" id="714136"/>
    <lineage>
        <taxon>Bacteria</taxon>
        <taxon>Bacillati</taxon>
        <taxon>Actinomycetota</taxon>
        <taxon>Actinomycetes</taxon>
        <taxon>Streptosporangiales</taxon>
        <taxon>Streptosporangiaceae</taxon>
        <taxon>Nonomuraea</taxon>
    </lineage>
</organism>
<evidence type="ECO:0000259" key="1">
    <source>
        <dbReference type="PROSITE" id="PS50995"/>
    </source>
</evidence>
<dbReference type="AlphaFoldDB" id="A0A7W7ZZ27"/>
<dbReference type="InterPro" id="IPR036390">
    <property type="entry name" value="WH_DNA-bd_sf"/>
</dbReference>
<dbReference type="GO" id="GO:0003700">
    <property type="term" value="F:DNA-binding transcription factor activity"/>
    <property type="evidence" value="ECO:0007669"/>
    <property type="project" value="InterPro"/>
</dbReference>
<protein>
    <submittedName>
        <fullName evidence="2">DNA-binding MarR family transcriptional regulator</fullName>
    </submittedName>
</protein>
<dbReference type="Pfam" id="PF01047">
    <property type="entry name" value="MarR"/>
    <property type="match status" value="1"/>
</dbReference>
<dbReference type="InterPro" id="IPR036388">
    <property type="entry name" value="WH-like_DNA-bd_sf"/>
</dbReference>
<dbReference type="PRINTS" id="PR00598">
    <property type="entry name" value="HTHMARR"/>
</dbReference>
<keyword evidence="3" id="KW-1185">Reference proteome</keyword>
<comment type="caution">
    <text evidence="2">The sequence shown here is derived from an EMBL/GenBank/DDBJ whole genome shotgun (WGS) entry which is preliminary data.</text>
</comment>
<dbReference type="SMART" id="SM00347">
    <property type="entry name" value="HTH_MARR"/>
    <property type="match status" value="1"/>
</dbReference>
<dbReference type="PROSITE" id="PS50995">
    <property type="entry name" value="HTH_MARR_2"/>
    <property type="match status" value="1"/>
</dbReference>
<dbReference type="SUPFAM" id="SSF46785">
    <property type="entry name" value="Winged helix' DNA-binding domain"/>
    <property type="match status" value="1"/>
</dbReference>
<sequence>MDQDLASTVAAFRSVVSTLKRAKTQDLMGTAAGMRVDQPDAQVLIHLLDSGEPRRVGAIAHALHVESPHVTRTVTKLERQGLLERVRDPDDGRAWRIWLTPHGTEVAQVCMRVNLELFETAMAAWDPEDRADLTRLLGKLSTEMTAILEERMGS</sequence>